<dbReference type="OrthoDB" id="5614837at2"/>
<dbReference type="PANTHER" id="PTHR11614">
    <property type="entry name" value="PHOSPHOLIPASE-RELATED"/>
    <property type="match status" value="1"/>
</dbReference>
<dbReference type="EMBL" id="LAYY01000017">
    <property type="protein sequence ID" value="KKK37152.1"/>
    <property type="molecule type" value="Genomic_DNA"/>
</dbReference>
<dbReference type="AlphaFoldDB" id="A0A0M2SW03"/>
<organism evidence="2 3">
    <name type="scientific">Mesobacillus campisalis</name>
    <dbReference type="NCBI Taxonomy" id="1408103"/>
    <lineage>
        <taxon>Bacteria</taxon>
        <taxon>Bacillati</taxon>
        <taxon>Bacillota</taxon>
        <taxon>Bacilli</taxon>
        <taxon>Bacillales</taxon>
        <taxon>Bacillaceae</taxon>
        <taxon>Mesobacillus</taxon>
    </lineage>
</organism>
<protein>
    <recommendedName>
        <fullName evidence="1">Serine aminopeptidase S33 domain-containing protein</fullName>
    </recommendedName>
</protein>
<proteinExistence type="predicted"/>
<evidence type="ECO:0000259" key="1">
    <source>
        <dbReference type="Pfam" id="PF12146"/>
    </source>
</evidence>
<reference evidence="2 3" key="1">
    <citation type="submission" date="2015-04" db="EMBL/GenBank/DDBJ databases">
        <title>Taxonomic description and genome sequence of Bacillus campisalis sp. nov., a novel member of the genus Bacillus isolated from solar saltern.</title>
        <authorList>
            <person name="Mathan Kumar R."/>
            <person name="Kaur G."/>
            <person name="Kumar A."/>
            <person name="Singh N.K."/>
            <person name="Kaur N."/>
            <person name="Kumar N."/>
            <person name="Mayilraj S."/>
        </authorList>
    </citation>
    <scope>NUCLEOTIDE SEQUENCE [LARGE SCALE GENOMIC DNA]</scope>
    <source>
        <strain evidence="2 3">SA2-6</strain>
    </source>
</reference>
<feature type="domain" description="Serine aminopeptidase S33" evidence="1">
    <location>
        <begin position="55"/>
        <end position="281"/>
    </location>
</feature>
<dbReference type="PATRIC" id="fig|1408103.3.peg.3487"/>
<keyword evidence="3" id="KW-1185">Reference proteome</keyword>
<accession>A0A0M2SW03</accession>
<dbReference type="Proteomes" id="UP000034166">
    <property type="component" value="Unassembled WGS sequence"/>
</dbReference>
<dbReference type="Gene3D" id="3.40.50.1820">
    <property type="entry name" value="alpha/beta hydrolase"/>
    <property type="match status" value="1"/>
</dbReference>
<comment type="caution">
    <text evidence="2">The sequence shown here is derived from an EMBL/GenBank/DDBJ whole genome shotgun (WGS) entry which is preliminary data.</text>
</comment>
<dbReference type="RefSeq" id="WP_046524695.1">
    <property type="nucleotide sequence ID" value="NZ_LAYY01000017.1"/>
</dbReference>
<dbReference type="InterPro" id="IPR022742">
    <property type="entry name" value="Hydrolase_4"/>
</dbReference>
<evidence type="ECO:0000313" key="3">
    <source>
        <dbReference type="Proteomes" id="UP000034166"/>
    </source>
</evidence>
<dbReference type="Pfam" id="PF12146">
    <property type="entry name" value="Hydrolase_4"/>
    <property type="match status" value="1"/>
</dbReference>
<name>A0A0M2SW03_9BACI</name>
<dbReference type="InterPro" id="IPR051044">
    <property type="entry name" value="MAG_DAG_Lipase"/>
</dbReference>
<dbReference type="InterPro" id="IPR029058">
    <property type="entry name" value="AB_hydrolase_fold"/>
</dbReference>
<gene>
    <name evidence="2" type="ORF">WQ57_15625</name>
</gene>
<dbReference type="SUPFAM" id="SSF53474">
    <property type="entry name" value="alpha/beta-Hydrolases"/>
    <property type="match status" value="1"/>
</dbReference>
<sequence>MTRDFLKVQGKDVPGNMQAYLQYYNLNCSGVEHSHEFFRSRSNEEIFIQSFTPAAPRGVCYVLHGYFDHSGSMSQLIRHLTSLQFQVVAYDLQGHGLSTGDRGAIRTFDDYVDLFKEIMERYRKKADQYSVAIAHSTGGAILMDYLLRYGGMIETAVLVSPLVRSHNWHMSRAGLILMKRRVTMLPRVYKRNSSNLHYLKQVKEDPLQNGRIPVGWFQALVNWQNVLENYPDSDKKILVIQGDKDKTVDWKYNLAFIKRKFPNCEMRIVRGGNHQLLNEREDFLKQTFNCLDSFIIQGNGD</sequence>
<evidence type="ECO:0000313" key="2">
    <source>
        <dbReference type="EMBL" id="KKK37152.1"/>
    </source>
</evidence>